<dbReference type="EMBL" id="JACTNZ010000004">
    <property type="protein sequence ID" value="KAG5553186.1"/>
    <property type="molecule type" value="Genomic_DNA"/>
</dbReference>
<protein>
    <submittedName>
        <fullName evidence="1">Uncharacterized protein</fullName>
    </submittedName>
</protein>
<reference evidence="1" key="1">
    <citation type="submission" date="2020-08" db="EMBL/GenBank/DDBJ databases">
        <title>Plant Genome Project.</title>
        <authorList>
            <person name="Zhang R.-G."/>
        </authorList>
    </citation>
    <scope>NUCLEOTIDE SEQUENCE</scope>
    <source>
        <strain evidence="1">WSP0</strain>
        <tissue evidence="1">Leaf</tissue>
    </source>
</reference>
<dbReference type="AlphaFoldDB" id="A0AAV6KKY8"/>
<gene>
    <name evidence="1" type="ORF">RHGRI_011151</name>
</gene>
<proteinExistence type="predicted"/>
<comment type="caution">
    <text evidence="1">The sequence shown here is derived from an EMBL/GenBank/DDBJ whole genome shotgun (WGS) entry which is preliminary data.</text>
</comment>
<dbReference type="Proteomes" id="UP000823749">
    <property type="component" value="Chromosome 4"/>
</dbReference>
<sequence length="61" mass="6789">MQPQRGLTTFNVVISDLQTDPIYSVQLDPASTANNPYFTVADPNLSQSLVSRFRSFMPTLP</sequence>
<accession>A0AAV6KKY8</accession>
<keyword evidence="2" id="KW-1185">Reference proteome</keyword>
<evidence type="ECO:0000313" key="1">
    <source>
        <dbReference type="EMBL" id="KAG5553186.1"/>
    </source>
</evidence>
<organism evidence="1 2">
    <name type="scientific">Rhododendron griersonianum</name>
    <dbReference type="NCBI Taxonomy" id="479676"/>
    <lineage>
        <taxon>Eukaryota</taxon>
        <taxon>Viridiplantae</taxon>
        <taxon>Streptophyta</taxon>
        <taxon>Embryophyta</taxon>
        <taxon>Tracheophyta</taxon>
        <taxon>Spermatophyta</taxon>
        <taxon>Magnoliopsida</taxon>
        <taxon>eudicotyledons</taxon>
        <taxon>Gunneridae</taxon>
        <taxon>Pentapetalae</taxon>
        <taxon>asterids</taxon>
        <taxon>Ericales</taxon>
        <taxon>Ericaceae</taxon>
        <taxon>Ericoideae</taxon>
        <taxon>Rhodoreae</taxon>
        <taxon>Rhododendron</taxon>
    </lineage>
</organism>
<evidence type="ECO:0000313" key="2">
    <source>
        <dbReference type="Proteomes" id="UP000823749"/>
    </source>
</evidence>
<name>A0AAV6KKY8_9ERIC</name>